<dbReference type="OrthoDB" id="434253at2759"/>
<gene>
    <name evidence="3" type="ORF">BD626DRAFT_451705</name>
</gene>
<dbReference type="Pfam" id="PF12766">
    <property type="entry name" value="Pyridox_oxase_2"/>
    <property type="match status" value="1"/>
</dbReference>
<sequence length="238" mass="26274">MSAPEWHKAIQAALKSNPKSTTFQLATWDAALSRPRVRSHVFRAFVTPTDAPHLPIVLSTVDIRTPKVAQISANNKVELTWWIEGTKEQFRIGGTARIVPHPGHASGLHEKFLDAVKQAPAGSALAALAKEKIDWEAKRVETFTSMSPGMKASWCRPTPGSPLSSHPNAPPESWPSAIKDLEDGDEENRKHWEVALSNFALLLVEPEDVDYVELGASPDRRTMYKCVDGKWESTPVVP</sequence>
<comment type="caution">
    <text evidence="3">The sequence shown here is derived from an EMBL/GenBank/DDBJ whole genome shotgun (WGS) entry which is preliminary data.</text>
</comment>
<dbReference type="InterPro" id="IPR024624">
    <property type="entry name" value="Pyridox_Oxase_Alr4036_FMN-bd"/>
</dbReference>
<dbReference type="EMBL" id="VDMD01000003">
    <property type="protein sequence ID" value="TRM66619.1"/>
    <property type="molecule type" value="Genomic_DNA"/>
</dbReference>
<dbReference type="PANTHER" id="PTHR28243">
    <property type="entry name" value="AGL049CP"/>
    <property type="match status" value="1"/>
</dbReference>
<evidence type="ECO:0000259" key="2">
    <source>
        <dbReference type="Pfam" id="PF12766"/>
    </source>
</evidence>
<evidence type="ECO:0000256" key="1">
    <source>
        <dbReference type="SAM" id="MobiDB-lite"/>
    </source>
</evidence>
<dbReference type="SUPFAM" id="SSF50475">
    <property type="entry name" value="FMN-binding split barrel"/>
    <property type="match status" value="1"/>
</dbReference>
<keyword evidence="4" id="KW-1185">Reference proteome</keyword>
<proteinExistence type="predicted"/>
<accession>A0A550CPE7</accession>
<evidence type="ECO:0000313" key="3">
    <source>
        <dbReference type="EMBL" id="TRM66619.1"/>
    </source>
</evidence>
<dbReference type="AlphaFoldDB" id="A0A550CPE7"/>
<dbReference type="InterPro" id="IPR012349">
    <property type="entry name" value="Split_barrel_FMN-bd"/>
</dbReference>
<dbReference type="Proteomes" id="UP000320762">
    <property type="component" value="Unassembled WGS sequence"/>
</dbReference>
<feature type="domain" description="Pyridoxamine 5'-phosphate oxidase Alr4036 family FMN-binding" evidence="2">
    <location>
        <begin position="4"/>
        <end position="99"/>
    </location>
</feature>
<dbReference type="Gene3D" id="2.30.110.10">
    <property type="entry name" value="Electron Transport, Fmn-binding Protein, Chain A"/>
    <property type="match status" value="1"/>
</dbReference>
<organism evidence="3 4">
    <name type="scientific">Schizophyllum amplum</name>
    <dbReference type="NCBI Taxonomy" id="97359"/>
    <lineage>
        <taxon>Eukaryota</taxon>
        <taxon>Fungi</taxon>
        <taxon>Dikarya</taxon>
        <taxon>Basidiomycota</taxon>
        <taxon>Agaricomycotina</taxon>
        <taxon>Agaricomycetes</taxon>
        <taxon>Agaricomycetidae</taxon>
        <taxon>Agaricales</taxon>
        <taxon>Schizophyllaceae</taxon>
        <taxon>Schizophyllum</taxon>
    </lineage>
</organism>
<feature type="region of interest" description="Disordered" evidence="1">
    <location>
        <begin position="151"/>
        <end position="179"/>
    </location>
</feature>
<dbReference type="PANTHER" id="PTHR28243:SF1">
    <property type="entry name" value="PYRIDOXAMINE 5'-PHOSPHATE OXIDASE ALR4036 FAMILY FMN-BINDING DOMAIN-CONTAINING PROTEIN"/>
    <property type="match status" value="1"/>
</dbReference>
<protein>
    <recommendedName>
        <fullName evidence="2">Pyridoxamine 5'-phosphate oxidase Alr4036 family FMN-binding domain-containing protein</fullName>
    </recommendedName>
</protein>
<name>A0A550CPE7_9AGAR</name>
<dbReference type="STRING" id="97359.A0A550CPE7"/>
<reference evidence="3 4" key="1">
    <citation type="journal article" date="2019" name="New Phytol.">
        <title>Comparative genomics reveals unique wood-decay strategies and fruiting body development in the Schizophyllaceae.</title>
        <authorList>
            <person name="Almasi E."/>
            <person name="Sahu N."/>
            <person name="Krizsan K."/>
            <person name="Balint B."/>
            <person name="Kovacs G.M."/>
            <person name="Kiss B."/>
            <person name="Cseklye J."/>
            <person name="Drula E."/>
            <person name="Henrissat B."/>
            <person name="Nagy I."/>
            <person name="Chovatia M."/>
            <person name="Adam C."/>
            <person name="LaButti K."/>
            <person name="Lipzen A."/>
            <person name="Riley R."/>
            <person name="Grigoriev I.V."/>
            <person name="Nagy L.G."/>
        </authorList>
    </citation>
    <scope>NUCLEOTIDE SEQUENCE [LARGE SCALE GENOMIC DNA]</scope>
    <source>
        <strain evidence="3 4">NL-1724</strain>
    </source>
</reference>
<evidence type="ECO:0000313" key="4">
    <source>
        <dbReference type="Proteomes" id="UP000320762"/>
    </source>
</evidence>
<dbReference type="GO" id="GO:0010181">
    <property type="term" value="F:FMN binding"/>
    <property type="evidence" value="ECO:0007669"/>
    <property type="project" value="InterPro"/>
</dbReference>